<evidence type="ECO:0000256" key="5">
    <source>
        <dbReference type="ARBA" id="ARBA00022723"/>
    </source>
</evidence>
<dbReference type="EMBL" id="CACVKT020001076">
    <property type="protein sequence ID" value="CAC5364792.1"/>
    <property type="molecule type" value="Genomic_DNA"/>
</dbReference>
<dbReference type="PANTHER" id="PTHR10656">
    <property type="entry name" value="CELL FATE DETERMINING PROTEIN MAB21-RELATED"/>
    <property type="match status" value="1"/>
</dbReference>
<feature type="domain" description="Mab-21-like HhH/H2TH-like" evidence="8">
    <location>
        <begin position="335"/>
        <end position="423"/>
    </location>
</feature>
<evidence type="ECO:0000256" key="3">
    <source>
        <dbReference type="ARBA" id="ARBA00022679"/>
    </source>
</evidence>
<comment type="cofactor">
    <cofactor evidence="1">
        <name>Mg(2+)</name>
        <dbReference type="ChEBI" id="CHEBI:18420"/>
    </cofactor>
</comment>
<feature type="domain" description="Mab-21-like HhH/H2TH-like" evidence="8">
    <location>
        <begin position="992"/>
        <end position="1070"/>
    </location>
</feature>
<name>A0A6J8ACD3_MYTCO</name>
<dbReference type="OrthoDB" id="6120860at2759"/>
<keyword evidence="6" id="KW-0460">Magnesium</keyword>
<sequence length="1239" mass="143514">MEEVNKLTRRFFLPIGKTRNQSVNEIWQENGGSEEAVHKQLLFTLVNKNMYSEEEEDSIWLFDVLESIGVNDEYRRTCQQTGITNEILQSFQALMTSNNYGSSREATVTQLQNDGCRTTSQRTDIFCEIPDTFENTVTFYNMGSTFEGTVTPEWPSVIEDIAKAEKDDKFSLLIVREPKTAAGYVKLQLVKGNEPLTSTYEPSLKNKFPNMYHCFKTDKSDQLVLCDFIMAYDGKHMFSRPKNKPAVKHENYYGLNADTVISYRCKTWPSMANEWLTRSRFYGWPTQDMILDLKSLGFFVVRKGHPSSSEIDLEWRISLTLQERKLVYNLTNVQHKCYVFLKMINRDIIDLECITTYHWKTCLFYLIEGNKENIWEKQFLFHCVKLCIERMLEWVECGVCHNYFIPEENLFDGRLTDSLRTISKRKLVRLLKDGFSFLLSVSSNNICDYVKSRKSITRSKFLQAKCERAYITALYIAKTSTFRIAHSVFNQSILAYYCKQTNDLHSNFIKFLWISKDRIQNISAITEHTAQEVQSALSLLLPCIYTCLASNISALAFKITKFDTRAFLLLGSLTYFMKGDLSGHLKLISVLLAAELYTDCEWYLDQLDEEDIKRIPSFCVCRYIVSDSTVLPQNYINTSTVSTCLSFLPTELPIIPDALKYEMFRFIEKCEILILRKTQNKLINGRAILKQKKSGSMEKCKTLMSRGILPKRQTRIQPVNKNRDKDKKSQSASTNALYSDEVNDGIWLFDVLNTIGVNDEYRQASQQQGIMGEILETFPGCVTWYNMGSTIEGTATPGAQSDNDVIICDESFPVIEDISNAIRIDGVLFSLLIVRELDTADGYVKLQLVNGDIAYTSKHWTSLSRKYNMNLFKIDRMGRIVLSDCVMKADPRLFKRTKNKPADLTIGKFSDLKTDTVLSYRGKFWPTMANEWLSRDRSYGWPNEETIEKLKSLGFFVVRKGHPFSPEIDLEWRISLSLQERILMFNLTDVQHKCYVILKMINREIINFDCITTYHWKTCLFYAIEENNLNIWKKNRLWYCIKRCIRLMLKWVKCGFCPNYFIPGENLFDGRLSSSWRLISERNLEEILNVGFYSLLLVRKNNVCDYVRSRGSLVCLQRLQANSTKVFLQALCVARISIIHDAIKIFNYEILENNICRAKQNTFIFINYIWLALNNIQHTCASISAEHTKREKTKSLSLLLPNIYTCLAGNISSIAIQNPNPKIRDFLLLGSFVYFMKGV</sequence>
<dbReference type="SMART" id="SM01265">
    <property type="entry name" value="Mab-21"/>
    <property type="match status" value="2"/>
</dbReference>
<keyword evidence="10" id="KW-1185">Reference proteome</keyword>
<dbReference type="Proteomes" id="UP000507470">
    <property type="component" value="Unassembled WGS sequence"/>
</dbReference>
<keyword evidence="5" id="KW-0479">Metal-binding</keyword>
<comment type="similarity">
    <text evidence="2">Belongs to the mab-21 family.</text>
</comment>
<gene>
    <name evidence="9" type="ORF">MCOR_5710</name>
</gene>
<evidence type="ECO:0000313" key="9">
    <source>
        <dbReference type="EMBL" id="CAC5364792.1"/>
    </source>
</evidence>
<proteinExistence type="inferred from homology"/>
<dbReference type="InterPro" id="IPR046906">
    <property type="entry name" value="Mab-21_HhH/H2TH-like"/>
</dbReference>
<keyword evidence="4" id="KW-0548">Nucleotidyltransferase</keyword>
<keyword evidence="3" id="KW-0808">Transferase</keyword>
<feature type="region of interest" description="Disordered" evidence="7">
    <location>
        <begin position="714"/>
        <end position="734"/>
    </location>
</feature>
<evidence type="ECO:0000256" key="6">
    <source>
        <dbReference type="ARBA" id="ARBA00022842"/>
    </source>
</evidence>
<evidence type="ECO:0000256" key="7">
    <source>
        <dbReference type="SAM" id="MobiDB-lite"/>
    </source>
</evidence>
<dbReference type="Pfam" id="PF20266">
    <property type="entry name" value="Mab-21_C"/>
    <property type="match status" value="2"/>
</dbReference>
<dbReference type="GO" id="GO:0046872">
    <property type="term" value="F:metal ion binding"/>
    <property type="evidence" value="ECO:0007669"/>
    <property type="project" value="UniProtKB-KW"/>
</dbReference>
<dbReference type="PANTHER" id="PTHR10656:SF42">
    <property type="entry name" value="CYCLIC GMP-AMP SYNTHASE-LIKE PROTEIN-RELATED"/>
    <property type="match status" value="1"/>
</dbReference>
<organism evidence="9 10">
    <name type="scientific">Mytilus coruscus</name>
    <name type="common">Sea mussel</name>
    <dbReference type="NCBI Taxonomy" id="42192"/>
    <lineage>
        <taxon>Eukaryota</taxon>
        <taxon>Metazoa</taxon>
        <taxon>Spiralia</taxon>
        <taxon>Lophotrochozoa</taxon>
        <taxon>Mollusca</taxon>
        <taxon>Bivalvia</taxon>
        <taxon>Autobranchia</taxon>
        <taxon>Pteriomorphia</taxon>
        <taxon>Mytilida</taxon>
        <taxon>Mytiloidea</taxon>
        <taxon>Mytilidae</taxon>
        <taxon>Mytilinae</taxon>
        <taxon>Mytilus</taxon>
    </lineage>
</organism>
<accession>A0A6J8ACD3</accession>
<dbReference type="Gene3D" id="1.10.1410.40">
    <property type="match status" value="2"/>
</dbReference>
<reference evidence="9 10" key="1">
    <citation type="submission" date="2020-06" db="EMBL/GenBank/DDBJ databases">
        <authorList>
            <person name="Li R."/>
            <person name="Bekaert M."/>
        </authorList>
    </citation>
    <scope>NUCLEOTIDE SEQUENCE [LARGE SCALE GENOMIC DNA]</scope>
    <source>
        <strain evidence="10">wild</strain>
    </source>
</reference>
<protein>
    <recommendedName>
        <fullName evidence="8">Mab-21-like HhH/H2TH-like domain-containing protein</fullName>
    </recommendedName>
</protein>
<evidence type="ECO:0000256" key="4">
    <source>
        <dbReference type="ARBA" id="ARBA00022695"/>
    </source>
</evidence>
<evidence type="ECO:0000313" key="10">
    <source>
        <dbReference type="Proteomes" id="UP000507470"/>
    </source>
</evidence>
<evidence type="ECO:0000256" key="1">
    <source>
        <dbReference type="ARBA" id="ARBA00001946"/>
    </source>
</evidence>
<evidence type="ECO:0000259" key="8">
    <source>
        <dbReference type="Pfam" id="PF20266"/>
    </source>
</evidence>
<evidence type="ECO:0000256" key="2">
    <source>
        <dbReference type="ARBA" id="ARBA00008307"/>
    </source>
</evidence>
<dbReference type="AlphaFoldDB" id="A0A6J8ACD3"/>
<dbReference type="GO" id="GO:0016779">
    <property type="term" value="F:nucleotidyltransferase activity"/>
    <property type="evidence" value="ECO:0007669"/>
    <property type="project" value="UniProtKB-KW"/>
</dbReference>
<dbReference type="InterPro" id="IPR024810">
    <property type="entry name" value="MAB21L/cGLR"/>
</dbReference>